<evidence type="ECO:0000313" key="3">
    <source>
        <dbReference type="Proteomes" id="UP000315995"/>
    </source>
</evidence>
<dbReference type="SUPFAM" id="SSF48452">
    <property type="entry name" value="TPR-like"/>
    <property type="match status" value="1"/>
</dbReference>
<sequence>MQTKNVAEWNGHLLAALVAGMVAGMVVLGSFAAPASAQESGGEQGSAGQEASDEKKAEAYYNKGVDAFFKKKYSLAITYFQRANTLDPDPVVLYNISLAHSKMGNPKEALTAALEAQKMGNLPEDTALKNQFRIVGYRRAIAAREVTEAINPPAKAEIDPNKVPDKQPQTDEGLSVLGWTGAGTAGLGVAALVGAGVTNFIVAGNLEEYDTAQADGDYGRARGLHQDIQDRQSLGRVMLYSGAGLAAVGGALLAYDLLGGTETAGNAESASVFGAVDSDGASVQLRWSF</sequence>
<dbReference type="EMBL" id="CP041186">
    <property type="protein sequence ID" value="QDG53700.1"/>
    <property type="molecule type" value="Genomic_DNA"/>
</dbReference>
<accession>A0A5B8YBA9</accession>
<dbReference type="InterPro" id="IPR019734">
    <property type="entry name" value="TPR_rpt"/>
</dbReference>
<evidence type="ECO:0008006" key="4">
    <source>
        <dbReference type="Google" id="ProtNLM"/>
    </source>
</evidence>
<evidence type="ECO:0000313" key="2">
    <source>
        <dbReference type="EMBL" id="QDG53700.1"/>
    </source>
</evidence>
<organism evidence="2 3">
    <name type="scientific">Persicimonas caeni</name>
    <dbReference type="NCBI Taxonomy" id="2292766"/>
    <lineage>
        <taxon>Bacteria</taxon>
        <taxon>Deltaproteobacteria</taxon>
        <taxon>Bradymonadales</taxon>
        <taxon>Bradymonadaceae</taxon>
        <taxon>Persicimonas</taxon>
    </lineage>
</organism>
<accession>A0A4Y6PZN1</accession>
<dbReference type="InterPro" id="IPR011990">
    <property type="entry name" value="TPR-like_helical_dom_sf"/>
</dbReference>
<protein>
    <recommendedName>
        <fullName evidence="4">Tetratricopeptide repeat protein</fullName>
    </recommendedName>
</protein>
<name>A0A4Y6PZN1_PERCE</name>
<keyword evidence="1" id="KW-0802">TPR repeat</keyword>
<dbReference type="Gene3D" id="1.25.40.10">
    <property type="entry name" value="Tetratricopeptide repeat domain"/>
    <property type="match status" value="1"/>
</dbReference>
<dbReference type="AlphaFoldDB" id="A0A4Y6PZN1"/>
<dbReference type="PROSITE" id="PS50005">
    <property type="entry name" value="TPR"/>
    <property type="match status" value="1"/>
</dbReference>
<gene>
    <name evidence="2" type="ORF">FIV42_24030</name>
</gene>
<reference evidence="2 3" key="1">
    <citation type="submission" date="2019-06" db="EMBL/GenBank/DDBJ databases">
        <title>Persicimonas caeni gen. nov., sp. nov., a predatory bacterium isolated from solar saltern.</title>
        <authorList>
            <person name="Wang S."/>
        </authorList>
    </citation>
    <scope>NUCLEOTIDE SEQUENCE [LARGE SCALE GENOMIC DNA]</scope>
    <source>
        <strain evidence="2 3">YN101</strain>
    </source>
</reference>
<dbReference type="OrthoDB" id="5502064at2"/>
<dbReference type="Pfam" id="PF13181">
    <property type="entry name" value="TPR_8"/>
    <property type="match status" value="1"/>
</dbReference>
<dbReference type="Proteomes" id="UP000315995">
    <property type="component" value="Chromosome"/>
</dbReference>
<keyword evidence="3" id="KW-1185">Reference proteome</keyword>
<proteinExistence type="predicted"/>
<dbReference type="RefSeq" id="WP_141200154.1">
    <property type="nucleotide sequence ID" value="NZ_CP041186.1"/>
</dbReference>
<evidence type="ECO:0000256" key="1">
    <source>
        <dbReference type="PROSITE-ProRule" id="PRU00339"/>
    </source>
</evidence>
<dbReference type="SMART" id="SM00028">
    <property type="entry name" value="TPR"/>
    <property type="match status" value="1"/>
</dbReference>
<feature type="repeat" description="TPR" evidence="1">
    <location>
        <begin position="57"/>
        <end position="90"/>
    </location>
</feature>